<dbReference type="CDD" id="cd07323">
    <property type="entry name" value="LAM"/>
    <property type="match status" value="1"/>
</dbReference>
<dbReference type="Pfam" id="PF05383">
    <property type="entry name" value="La"/>
    <property type="match status" value="1"/>
</dbReference>
<dbReference type="InterPro" id="IPR036390">
    <property type="entry name" value="WH_DNA-bd_sf"/>
</dbReference>
<name>A0AAF0ERG9_9BASI</name>
<dbReference type="PANTHER" id="PTHR22792:SF62">
    <property type="entry name" value="LA-RELATED PROTEIN 7"/>
    <property type="match status" value="1"/>
</dbReference>
<feature type="region of interest" description="Disordered" evidence="2">
    <location>
        <begin position="235"/>
        <end position="321"/>
    </location>
</feature>
<dbReference type="GO" id="GO:0003723">
    <property type="term" value="F:RNA binding"/>
    <property type="evidence" value="ECO:0007669"/>
    <property type="project" value="UniProtKB-KW"/>
</dbReference>
<dbReference type="EMBL" id="CP119877">
    <property type="protein sequence ID" value="WFD33609.1"/>
    <property type="molecule type" value="Genomic_DNA"/>
</dbReference>
<dbReference type="PANTHER" id="PTHR22792">
    <property type="entry name" value="LUPUS LA PROTEIN-RELATED"/>
    <property type="match status" value="1"/>
</dbReference>
<gene>
    <name evidence="4" type="ORF">MCUN1_000422</name>
</gene>
<evidence type="ECO:0000313" key="4">
    <source>
        <dbReference type="EMBL" id="WFD33609.1"/>
    </source>
</evidence>
<sequence>MTLHTRILDAYSAGCGAPRASADTGGGYIAEEEPMLPLSSLPSALASLGVHGDLYDEIYETLQDSAVMATNSTRSGRARKAKAIPKDAFVEALSEALKDVPESALAVDLNRADEDDSDDYEAGGEDAVDDVSDDDVVADLSEEEEDIIRPVRHRLSTAQRDRAAFLYQLVLERIPLVPPKALKEHVPDRNLVREVTPNEVNTRRIGIDELSFALQCLGEPMALKEMNEMLEVATPGASERSMGLNEEQEDNDTEPSHREKPAKTHHHAHKTSESHRVASRDAAHAHKDTRKSANVWEERRRQQQRCTGARSDDVTEEPTAQLATELDDAWLTRINILNGGEHLKKHGHEKRVSPAPGAFCSGSAPAYLEHSVFPFPIPFLTPKDGSFSPLRPDDAHRVQAPSSLPGYMSMPFAQVYVPYALGEGQGIMPVMVPVWDTNGVPVMPLTSPVSSFIPMPLDSPATAHQLLSQVEFYFSTKNLEVDTYLRQQMDRNGYVSLDVVSKFNRVRHILAAAAAVSKEGYIKIDDMSEMHALQRALSLSTVLELNPDKTHVRRRDGWQYYIGA</sequence>
<keyword evidence="1" id="KW-0694">RNA-binding</keyword>
<dbReference type="SMART" id="SM00715">
    <property type="entry name" value="LA"/>
    <property type="match status" value="1"/>
</dbReference>
<evidence type="ECO:0000256" key="2">
    <source>
        <dbReference type="SAM" id="MobiDB-lite"/>
    </source>
</evidence>
<evidence type="ECO:0000313" key="5">
    <source>
        <dbReference type="Proteomes" id="UP001219933"/>
    </source>
</evidence>
<feature type="compositionally biased region" description="Basic and acidic residues" evidence="2">
    <location>
        <begin position="270"/>
        <end position="286"/>
    </location>
</feature>
<evidence type="ECO:0000256" key="1">
    <source>
        <dbReference type="ARBA" id="ARBA00022884"/>
    </source>
</evidence>
<reference evidence="4" key="1">
    <citation type="submission" date="2023-03" db="EMBL/GenBank/DDBJ databases">
        <title>Mating type loci evolution in Malassezia.</title>
        <authorList>
            <person name="Coelho M.A."/>
        </authorList>
    </citation>
    <scope>NUCLEOTIDE SEQUENCE</scope>
    <source>
        <strain evidence="4">CBS 11721</strain>
    </source>
</reference>
<dbReference type="SUPFAM" id="SSF46785">
    <property type="entry name" value="Winged helix' DNA-binding domain"/>
    <property type="match status" value="1"/>
</dbReference>
<evidence type="ECO:0000259" key="3">
    <source>
        <dbReference type="SMART" id="SM00715"/>
    </source>
</evidence>
<proteinExistence type="predicted"/>
<dbReference type="InterPro" id="IPR006630">
    <property type="entry name" value="La_HTH"/>
</dbReference>
<feature type="domain" description="HTH La-type RNA-binding" evidence="3">
    <location>
        <begin position="460"/>
        <end position="555"/>
    </location>
</feature>
<organism evidence="4 5">
    <name type="scientific">Malassezia cuniculi</name>
    <dbReference type="NCBI Taxonomy" id="948313"/>
    <lineage>
        <taxon>Eukaryota</taxon>
        <taxon>Fungi</taxon>
        <taxon>Dikarya</taxon>
        <taxon>Basidiomycota</taxon>
        <taxon>Ustilaginomycotina</taxon>
        <taxon>Malasseziomycetes</taxon>
        <taxon>Malasseziales</taxon>
        <taxon>Malasseziaceae</taxon>
        <taxon>Malassezia</taxon>
    </lineage>
</organism>
<feature type="compositionally biased region" description="Acidic residues" evidence="2">
    <location>
        <begin position="113"/>
        <end position="132"/>
    </location>
</feature>
<dbReference type="Gene3D" id="1.10.10.10">
    <property type="entry name" value="Winged helix-like DNA-binding domain superfamily/Winged helix DNA-binding domain"/>
    <property type="match status" value="1"/>
</dbReference>
<dbReference type="AlphaFoldDB" id="A0AAF0ERG9"/>
<accession>A0AAF0ERG9</accession>
<protein>
    <recommendedName>
        <fullName evidence="3">HTH La-type RNA-binding domain-containing protein</fullName>
    </recommendedName>
</protein>
<keyword evidence="5" id="KW-1185">Reference proteome</keyword>
<dbReference type="InterPro" id="IPR036388">
    <property type="entry name" value="WH-like_DNA-bd_sf"/>
</dbReference>
<dbReference type="InterPro" id="IPR045180">
    <property type="entry name" value="La_dom_prot"/>
</dbReference>
<dbReference type="Proteomes" id="UP001219933">
    <property type="component" value="Chromosome 1"/>
</dbReference>
<feature type="region of interest" description="Disordered" evidence="2">
    <location>
        <begin position="108"/>
        <end position="132"/>
    </location>
</feature>